<evidence type="ECO:0000313" key="1">
    <source>
        <dbReference type="EMBL" id="PLB35864.1"/>
    </source>
</evidence>
<protein>
    <submittedName>
        <fullName evidence="1">Uncharacterized protein</fullName>
    </submittedName>
</protein>
<organism evidence="1 2">
    <name type="scientific">Aspergillus candidus</name>
    <dbReference type="NCBI Taxonomy" id="41067"/>
    <lineage>
        <taxon>Eukaryota</taxon>
        <taxon>Fungi</taxon>
        <taxon>Dikarya</taxon>
        <taxon>Ascomycota</taxon>
        <taxon>Pezizomycotina</taxon>
        <taxon>Eurotiomycetes</taxon>
        <taxon>Eurotiomycetidae</taxon>
        <taxon>Eurotiales</taxon>
        <taxon>Aspergillaceae</taxon>
        <taxon>Aspergillus</taxon>
        <taxon>Aspergillus subgen. Circumdati</taxon>
    </lineage>
</organism>
<proteinExistence type="predicted"/>
<dbReference type="RefSeq" id="XP_024669876.1">
    <property type="nucleotide sequence ID" value="XM_024816761.1"/>
</dbReference>
<dbReference type="GeneID" id="36523921"/>
<gene>
    <name evidence="1" type="ORF">BDW47DRAFT_127753</name>
</gene>
<dbReference type="AlphaFoldDB" id="A0A2I2F5F6"/>
<evidence type="ECO:0000313" key="2">
    <source>
        <dbReference type="Proteomes" id="UP000234585"/>
    </source>
</evidence>
<dbReference type="Proteomes" id="UP000234585">
    <property type="component" value="Unassembled WGS sequence"/>
</dbReference>
<keyword evidence="2" id="KW-1185">Reference proteome</keyword>
<reference evidence="1 2" key="1">
    <citation type="submission" date="2017-12" db="EMBL/GenBank/DDBJ databases">
        <authorList>
            <consortium name="DOE Joint Genome Institute"/>
            <person name="Haridas S."/>
            <person name="Kjaerbolling I."/>
            <person name="Vesth T.C."/>
            <person name="Frisvad J.C."/>
            <person name="Nybo J.L."/>
            <person name="Theobald S."/>
            <person name="Kuo A."/>
            <person name="Bowyer P."/>
            <person name="Matsuda Y."/>
            <person name="Mondo S."/>
            <person name="Lyhne E.K."/>
            <person name="Kogle M.E."/>
            <person name="Clum A."/>
            <person name="Lipzen A."/>
            <person name="Salamov A."/>
            <person name="Ngan C.Y."/>
            <person name="Daum C."/>
            <person name="Chiniquy J."/>
            <person name="Barry K."/>
            <person name="LaButti K."/>
            <person name="Simmons B.A."/>
            <person name="Magnuson J.K."/>
            <person name="Mortensen U.H."/>
            <person name="Larsen T.O."/>
            <person name="Grigoriev I.V."/>
            <person name="Baker S.E."/>
            <person name="Andersen M.R."/>
            <person name="Nordberg H.P."/>
            <person name="Cantor M.N."/>
            <person name="Hua S.X."/>
        </authorList>
    </citation>
    <scope>NUCLEOTIDE SEQUENCE [LARGE SCALE GENOMIC DNA]</scope>
    <source>
        <strain evidence="1 2">CBS 102.13</strain>
    </source>
</reference>
<name>A0A2I2F5F6_ASPCN</name>
<sequence length="264" mass="28766">MRPTHLDIRRVQKIYSNDPEPSGWAELRARLTDYTSKISAQERIPQYERLVRALEETYTAGVNLQTPEALSTATGLLLQVETPLELRSIEVALGLPIRLSSATLGPLKCPTITCGWRLKEQARDGGTPGNGALAWGESVFGVLNPIPGCPRLVLPFLAANITSEPADGRTQKLLRESMCYGACMIANMLEVKNVPEMPDLVVDSGCIRALTLTITGRRIMLVAHWAVENGPVPPVYLSRIAKIVAWNGGNQTIEAAEALGLLIF</sequence>
<dbReference type="EMBL" id="KZ559157">
    <property type="protein sequence ID" value="PLB35864.1"/>
    <property type="molecule type" value="Genomic_DNA"/>
</dbReference>
<accession>A0A2I2F5F6</accession>